<keyword evidence="2" id="KW-1133">Transmembrane helix</keyword>
<dbReference type="EMBL" id="JAGKQM010001183">
    <property type="protein sequence ID" value="KAH0852247.1"/>
    <property type="molecule type" value="Genomic_DNA"/>
</dbReference>
<evidence type="ECO:0000313" key="5">
    <source>
        <dbReference type="Proteomes" id="UP000824890"/>
    </source>
</evidence>
<reference evidence="4 5" key="1">
    <citation type="submission" date="2021-05" db="EMBL/GenBank/DDBJ databases">
        <title>Genome Assembly of Synthetic Allotetraploid Brassica napus Reveals Homoeologous Exchanges between Subgenomes.</title>
        <authorList>
            <person name="Davis J.T."/>
        </authorList>
    </citation>
    <scope>NUCLEOTIDE SEQUENCE [LARGE SCALE GENOMIC DNA]</scope>
    <source>
        <strain evidence="5">cv. Da-Ae</strain>
        <tissue evidence="4">Seedling</tissue>
    </source>
</reference>
<gene>
    <name evidence="3" type="ORF">HID58_091511</name>
    <name evidence="4" type="ORF">HID58_094129</name>
</gene>
<feature type="region of interest" description="Disordered" evidence="1">
    <location>
        <begin position="25"/>
        <end position="46"/>
    </location>
</feature>
<keyword evidence="5" id="KW-1185">Reference proteome</keyword>
<evidence type="ECO:0000256" key="2">
    <source>
        <dbReference type="SAM" id="Phobius"/>
    </source>
</evidence>
<keyword evidence="2" id="KW-0472">Membrane</keyword>
<dbReference type="EMBL" id="JAGKQM010002624">
    <property type="protein sequence ID" value="KAH0849146.1"/>
    <property type="molecule type" value="Genomic_DNA"/>
</dbReference>
<feature type="transmembrane region" description="Helical" evidence="2">
    <location>
        <begin position="68"/>
        <end position="95"/>
    </location>
</feature>
<proteinExistence type="predicted"/>
<evidence type="ECO:0000313" key="3">
    <source>
        <dbReference type="EMBL" id="KAH0849146.1"/>
    </source>
</evidence>
<dbReference type="Proteomes" id="UP000824890">
    <property type="component" value="Unassembled WGS sequence"/>
</dbReference>
<evidence type="ECO:0000313" key="4">
    <source>
        <dbReference type="EMBL" id="KAH0852247.1"/>
    </source>
</evidence>
<name>A0ABQ7X8I1_BRANA</name>
<evidence type="ECO:0000256" key="1">
    <source>
        <dbReference type="SAM" id="MobiDB-lite"/>
    </source>
</evidence>
<sequence>MIYGFGFDSGKCSAAEGFDSGGPSAISGTMARRSSSRSRPASSVREEERLCIFPGLRRCVVPGQGVIWLWRVALVGFSNVSVLLFSMVCAGGFLYHDSEFMSFNTHMGWCLSSVVGSRWSCQRFKERSSMPLE</sequence>
<protein>
    <submittedName>
        <fullName evidence="4">Uncharacterized protein</fullName>
    </submittedName>
</protein>
<keyword evidence="2" id="KW-0812">Transmembrane</keyword>
<organism evidence="4 5">
    <name type="scientific">Brassica napus</name>
    <name type="common">Rape</name>
    <dbReference type="NCBI Taxonomy" id="3708"/>
    <lineage>
        <taxon>Eukaryota</taxon>
        <taxon>Viridiplantae</taxon>
        <taxon>Streptophyta</taxon>
        <taxon>Embryophyta</taxon>
        <taxon>Tracheophyta</taxon>
        <taxon>Spermatophyta</taxon>
        <taxon>Magnoliopsida</taxon>
        <taxon>eudicotyledons</taxon>
        <taxon>Gunneridae</taxon>
        <taxon>Pentapetalae</taxon>
        <taxon>rosids</taxon>
        <taxon>malvids</taxon>
        <taxon>Brassicales</taxon>
        <taxon>Brassicaceae</taxon>
        <taxon>Brassiceae</taxon>
        <taxon>Brassica</taxon>
    </lineage>
</organism>
<comment type="caution">
    <text evidence="4">The sequence shown here is derived from an EMBL/GenBank/DDBJ whole genome shotgun (WGS) entry which is preliminary data.</text>
</comment>
<accession>A0ABQ7X8I1</accession>